<dbReference type="GO" id="GO:0005524">
    <property type="term" value="F:ATP binding"/>
    <property type="evidence" value="ECO:0007669"/>
    <property type="project" value="InterPro"/>
</dbReference>
<keyword evidence="5 8" id="KW-0143">Chaperone</keyword>
<comment type="domain">
    <text evidence="8">The J domain is necessary and sufficient to stimulate DnaK ATPase activity. Zinc center 1 plays an important role in the autonomous, DnaK-independent chaperone activity of DnaJ. Zinc center 2 is essential for interaction with DnaK and for DnaJ activity.</text>
</comment>
<dbReference type="Gene3D" id="2.60.260.20">
    <property type="entry name" value="Urease metallochaperone UreE, N-terminal domain"/>
    <property type="match status" value="2"/>
</dbReference>
<evidence type="ECO:0000256" key="1">
    <source>
        <dbReference type="ARBA" id="ARBA00022723"/>
    </source>
</evidence>
<evidence type="ECO:0000256" key="7">
    <source>
        <dbReference type="ARBA" id="ARBA00067609"/>
    </source>
</evidence>
<feature type="binding site" evidence="8">
    <location>
        <position position="140"/>
    </location>
    <ligand>
        <name>Zn(2+)</name>
        <dbReference type="ChEBI" id="CHEBI:29105"/>
        <label>1</label>
    </ligand>
</feature>
<dbReference type="SUPFAM" id="SSF49493">
    <property type="entry name" value="HSP40/DnaJ peptide-binding domain"/>
    <property type="match status" value="2"/>
</dbReference>
<reference evidence="13" key="1">
    <citation type="journal article" name="DNA Res.">
        <title>The physiological potential of anammox bacteria as revealed by their core genome structure.</title>
        <authorList>
            <person name="Okubo T."/>
            <person name="Toyoda A."/>
            <person name="Fukuhara K."/>
            <person name="Uchiyama I."/>
            <person name="Harigaya Y."/>
            <person name="Kuroiwa M."/>
            <person name="Suzuki T."/>
            <person name="Murakami Y."/>
            <person name="Suwa Y."/>
            <person name="Takami H."/>
        </authorList>
    </citation>
    <scope>NUCLEOTIDE SEQUENCE</scope>
    <source>
        <strain evidence="13">317325-2</strain>
    </source>
</reference>
<feature type="binding site" evidence="8">
    <location>
        <position position="137"/>
    </location>
    <ligand>
        <name>Zn(2+)</name>
        <dbReference type="ChEBI" id="CHEBI:29105"/>
        <label>1</label>
    </ligand>
</feature>
<feature type="binding site" evidence="8">
    <location>
        <position position="197"/>
    </location>
    <ligand>
        <name>Zn(2+)</name>
        <dbReference type="ChEBI" id="CHEBI:29105"/>
        <label>1</label>
    </ligand>
</feature>
<dbReference type="PROSITE" id="PS00636">
    <property type="entry name" value="DNAJ_1"/>
    <property type="match status" value="1"/>
</dbReference>
<feature type="zinc finger region" description="CR-type" evidence="9">
    <location>
        <begin position="124"/>
        <end position="206"/>
    </location>
</feature>
<comment type="cofactor">
    <cofactor evidence="8">
        <name>Zn(2+)</name>
        <dbReference type="ChEBI" id="CHEBI:29105"/>
    </cofactor>
    <text evidence="8">Binds 2 Zn(2+) ions per monomer.</text>
</comment>
<gene>
    <name evidence="8" type="primary">dnaJ</name>
    <name evidence="13" type="ORF">NPRO_24840</name>
</gene>
<dbReference type="InterPro" id="IPR012724">
    <property type="entry name" value="DnaJ"/>
</dbReference>
<dbReference type="GO" id="GO:0005737">
    <property type="term" value="C:cytoplasm"/>
    <property type="evidence" value="ECO:0007669"/>
    <property type="project" value="UniProtKB-SubCell"/>
</dbReference>
<dbReference type="InterPro" id="IPR002939">
    <property type="entry name" value="DnaJ_C"/>
</dbReference>
<evidence type="ECO:0000256" key="2">
    <source>
        <dbReference type="ARBA" id="ARBA00022737"/>
    </source>
</evidence>
<keyword evidence="1 8" id="KW-0479">Metal-binding</keyword>
<organism evidence="13 14">
    <name type="scientific">Candidatus Nitrosymbiomonas proteolyticus</name>
    <dbReference type="NCBI Taxonomy" id="2608984"/>
    <lineage>
        <taxon>Bacteria</taxon>
        <taxon>Bacillati</taxon>
        <taxon>Armatimonadota</taxon>
        <taxon>Armatimonadota incertae sedis</taxon>
        <taxon>Candidatus Nitrosymbiomonas</taxon>
    </lineage>
</organism>
<evidence type="ECO:0000256" key="10">
    <source>
        <dbReference type="SAM" id="MobiDB-lite"/>
    </source>
</evidence>
<feature type="domain" description="J" evidence="11">
    <location>
        <begin position="3"/>
        <end position="68"/>
    </location>
</feature>
<dbReference type="GO" id="GO:0009408">
    <property type="term" value="P:response to heat"/>
    <property type="evidence" value="ECO:0007669"/>
    <property type="project" value="InterPro"/>
</dbReference>
<dbReference type="Gene3D" id="2.10.230.10">
    <property type="entry name" value="Heat shock protein DnaJ, cysteine-rich domain"/>
    <property type="match status" value="1"/>
</dbReference>
<dbReference type="GO" id="GO:0006260">
    <property type="term" value="P:DNA replication"/>
    <property type="evidence" value="ECO:0007669"/>
    <property type="project" value="UniProtKB-KW"/>
</dbReference>
<feature type="binding site" evidence="8">
    <location>
        <position position="154"/>
    </location>
    <ligand>
        <name>Zn(2+)</name>
        <dbReference type="ChEBI" id="CHEBI:29105"/>
        <label>2</label>
    </ligand>
</feature>
<dbReference type="InterPro" id="IPR001623">
    <property type="entry name" value="DnaJ_domain"/>
</dbReference>
<dbReference type="PANTHER" id="PTHR43096:SF52">
    <property type="entry name" value="DNAJ HOMOLOG 1, MITOCHONDRIAL-RELATED"/>
    <property type="match status" value="1"/>
</dbReference>
<feature type="binding site" evidence="8">
    <location>
        <position position="194"/>
    </location>
    <ligand>
        <name>Zn(2+)</name>
        <dbReference type="ChEBI" id="CHEBI:29105"/>
        <label>1</label>
    </ligand>
</feature>
<dbReference type="GO" id="GO:0051082">
    <property type="term" value="F:unfolded protein binding"/>
    <property type="evidence" value="ECO:0007669"/>
    <property type="project" value="UniProtKB-UniRule"/>
</dbReference>
<sequence length="368" mass="39275">MRDPYEVLGVARDAGADEIKSAYRRLARRYHPDVNPGDEEAEDKFKEVGQAYSVLSDPERKARYDTFGSVDEAPSTGFVDTRFSDLFDMFFSGFDASQSRRRIGRDGDDIRVDLQLTLDEVVTGVEKTVEYARSAKCAGCGGTGSEKGQAPEQCAKCGGQGVVTQMRNTFIGTVRTSATCSACGGAGAIIRNPCGECKGLGLKQEMAKASVKVPPGVESGLTVHLSGKGGDGLGAGQNGDLFVVLRIQNDPRFARQGNDLSTGVTLTLAQAVLGDVVEVEGLDSDFEVEVPPGTQPGAVFRIDEAGLPPLYGGKRGNLVLHMRVEIPEKLSEAEADLIRQFAELRGEKPPRGKPEGAGLLGSLFKKKK</sequence>
<dbReference type="SUPFAM" id="SSF46565">
    <property type="entry name" value="Chaperone J-domain"/>
    <property type="match status" value="1"/>
</dbReference>
<dbReference type="KEGG" id="npy:NPRO_24840"/>
<dbReference type="InterPro" id="IPR018253">
    <property type="entry name" value="DnaJ_domain_CS"/>
</dbReference>
<dbReference type="NCBIfam" id="NF008035">
    <property type="entry name" value="PRK10767.1"/>
    <property type="match status" value="1"/>
</dbReference>
<evidence type="ECO:0000256" key="8">
    <source>
        <dbReference type="HAMAP-Rule" id="MF_01152"/>
    </source>
</evidence>
<accession>A0A809RBT0</accession>
<dbReference type="PRINTS" id="PR00625">
    <property type="entry name" value="JDOMAIN"/>
</dbReference>
<feature type="domain" description="CR-type" evidence="12">
    <location>
        <begin position="124"/>
        <end position="206"/>
    </location>
</feature>
<dbReference type="GO" id="GO:0031072">
    <property type="term" value="F:heat shock protein binding"/>
    <property type="evidence" value="ECO:0007669"/>
    <property type="project" value="InterPro"/>
</dbReference>
<keyword evidence="8" id="KW-0346">Stress response</keyword>
<feature type="repeat" description="CXXCXGXG motif" evidence="8">
    <location>
        <begin position="194"/>
        <end position="201"/>
    </location>
</feature>
<dbReference type="InterPro" id="IPR036869">
    <property type="entry name" value="J_dom_sf"/>
</dbReference>
<feature type="repeat" description="CXXCXGXG motif" evidence="8">
    <location>
        <begin position="137"/>
        <end position="144"/>
    </location>
</feature>
<proteinExistence type="inferred from homology"/>
<dbReference type="SMART" id="SM00271">
    <property type="entry name" value="DnaJ"/>
    <property type="match status" value="1"/>
</dbReference>
<dbReference type="EMBL" id="AP021858">
    <property type="protein sequence ID" value="BBO24889.1"/>
    <property type="molecule type" value="Genomic_DNA"/>
</dbReference>
<feature type="binding site" evidence="8">
    <location>
        <position position="157"/>
    </location>
    <ligand>
        <name>Zn(2+)</name>
        <dbReference type="ChEBI" id="CHEBI:29105"/>
        <label>2</label>
    </ligand>
</feature>
<dbReference type="FunFam" id="2.10.230.10:FF:000002">
    <property type="entry name" value="Molecular chaperone DnaJ"/>
    <property type="match status" value="1"/>
</dbReference>
<dbReference type="PROSITE" id="PS50076">
    <property type="entry name" value="DNAJ_2"/>
    <property type="match status" value="1"/>
</dbReference>
<comment type="subunit">
    <text evidence="8">Homodimer.</text>
</comment>
<feature type="repeat" description="CXXCXGXG motif" evidence="8">
    <location>
        <begin position="180"/>
        <end position="187"/>
    </location>
</feature>
<dbReference type="GO" id="GO:0042026">
    <property type="term" value="P:protein refolding"/>
    <property type="evidence" value="ECO:0007669"/>
    <property type="project" value="TreeGrafter"/>
</dbReference>
<evidence type="ECO:0000256" key="5">
    <source>
        <dbReference type="ARBA" id="ARBA00023186"/>
    </source>
</evidence>
<dbReference type="AlphaFoldDB" id="A0A809RBT0"/>
<dbReference type="PANTHER" id="PTHR43096">
    <property type="entry name" value="DNAJ HOMOLOG 1, MITOCHONDRIAL-RELATED"/>
    <property type="match status" value="1"/>
</dbReference>
<name>A0A809RBT0_9BACT</name>
<evidence type="ECO:0000259" key="12">
    <source>
        <dbReference type="PROSITE" id="PS51188"/>
    </source>
</evidence>
<evidence type="ECO:0000259" key="11">
    <source>
        <dbReference type="PROSITE" id="PS50076"/>
    </source>
</evidence>
<feature type="binding site" evidence="8">
    <location>
        <position position="183"/>
    </location>
    <ligand>
        <name>Zn(2+)</name>
        <dbReference type="ChEBI" id="CHEBI:29105"/>
        <label>2</label>
    </ligand>
</feature>
<keyword evidence="8" id="KW-0963">Cytoplasm</keyword>
<comment type="function">
    <text evidence="8">Participates actively in the response to hyperosmotic and heat shock by preventing the aggregation of stress-denatured proteins and by disaggregating proteins, also in an autonomous, DnaK-independent fashion. Unfolded proteins bind initially to DnaJ; upon interaction with the DnaJ-bound protein, DnaK hydrolyzes its bound ATP, resulting in the formation of a stable complex. GrpE releases ADP from DnaK; ATP binding to DnaK triggers the release of the substrate protein, thus completing the reaction cycle. Several rounds of ATP-dependent interactions between DnaJ, DnaK and GrpE are required for fully efficient folding. Also involved, together with DnaK and GrpE, in the DNA replication of plasmids through activation of initiation proteins.</text>
</comment>
<keyword evidence="4 8" id="KW-0862">Zinc</keyword>
<evidence type="ECO:0000313" key="13">
    <source>
        <dbReference type="EMBL" id="BBO24889.1"/>
    </source>
</evidence>
<evidence type="ECO:0000256" key="6">
    <source>
        <dbReference type="ARBA" id="ARBA00061004"/>
    </source>
</evidence>
<feature type="region of interest" description="Disordered" evidence="10">
    <location>
        <begin position="345"/>
        <end position="368"/>
    </location>
</feature>
<protein>
    <recommendedName>
        <fullName evidence="7 8">Chaperone protein DnaJ</fullName>
    </recommendedName>
</protein>
<evidence type="ECO:0000256" key="4">
    <source>
        <dbReference type="ARBA" id="ARBA00022833"/>
    </source>
</evidence>
<dbReference type="Pfam" id="PF00684">
    <property type="entry name" value="DnaJ_CXXCXGXG"/>
    <property type="match status" value="1"/>
</dbReference>
<evidence type="ECO:0000256" key="3">
    <source>
        <dbReference type="ARBA" id="ARBA00022771"/>
    </source>
</evidence>
<keyword evidence="8" id="KW-0235">DNA replication</keyword>
<feature type="binding site" evidence="8">
    <location>
        <position position="180"/>
    </location>
    <ligand>
        <name>Zn(2+)</name>
        <dbReference type="ChEBI" id="CHEBI:29105"/>
        <label>2</label>
    </ligand>
</feature>
<evidence type="ECO:0000256" key="9">
    <source>
        <dbReference type="PROSITE-ProRule" id="PRU00546"/>
    </source>
</evidence>
<dbReference type="Gene3D" id="1.10.287.110">
    <property type="entry name" value="DnaJ domain"/>
    <property type="match status" value="1"/>
</dbReference>
<dbReference type="CDD" id="cd06257">
    <property type="entry name" value="DnaJ"/>
    <property type="match status" value="1"/>
</dbReference>
<evidence type="ECO:0000313" key="14">
    <source>
        <dbReference type="Proteomes" id="UP000662873"/>
    </source>
</evidence>
<feature type="repeat" description="CXXCXGXG motif" evidence="8">
    <location>
        <begin position="154"/>
        <end position="161"/>
    </location>
</feature>
<dbReference type="InterPro" id="IPR008971">
    <property type="entry name" value="HSP40/DnaJ_pept-bd"/>
</dbReference>
<comment type="similarity">
    <text evidence="6 8">Belongs to the DnaJ family.</text>
</comment>
<comment type="subcellular location">
    <subcellularLocation>
        <location evidence="8">Cytoplasm</location>
    </subcellularLocation>
</comment>
<feature type="compositionally biased region" description="Basic and acidic residues" evidence="10">
    <location>
        <begin position="345"/>
        <end position="354"/>
    </location>
</feature>
<dbReference type="HAMAP" id="MF_01152">
    <property type="entry name" value="DnaJ"/>
    <property type="match status" value="1"/>
</dbReference>
<dbReference type="SUPFAM" id="SSF57938">
    <property type="entry name" value="DnaJ/Hsp40 cysteine-rich domain"/>
    <property type="match status" value="1"/>
</dbReference>
<dbReference type="PROSITE" id="PS51188">
    <property type="entry name" value="ZF_CR"/>
    <property type="match status" value="1"/>
</dbReference>
<dbReference type="Pfam" id="PF01556">
    <property type="entry name" value="DnaJ_C"/>
    <property type="match status" value="1"/>
</dbReference>
<dbReference type="Pfam" id="PF00226">
    <property type="entry name" value="DnaJ"/>
    <property type="match status" value="1"/>
</dbReference>
<dbReference type="FunFam" id="2.60.260.20:FF:000005">
    <property type="entry name" value="Chaperone protein dnaJ 1, mitochondrial"/>
    <property type="match status" value="1"/>
</dbReference>
<dbReference type="GO" id="GO:0008270">
    <property type="term" value="F:zinc ion binding"/>
    <property type="evidence" value="ECO:0007669"/>
    <property type="project" value="UniProtKB-UniRule"/>
</dbReference>
<dbReference type="InterPro" id="IPR001305">
    <property type="entry name" value="HSP_DnaJ_Cys-rich_dom"/>
</dbReference>
<dbReference type="CDD" id="cd10747">
    <property type="entry name" value="DnaJ_C"/>
    <property type="match status" value="1"/>
</dbReference>
<keyword evidence="2 8" id="KW-0677">Repeat</keyword>
<dbReference type="Proteomes" id="UP000662873">
    <property type="component" value="Chromosome"/>
</dbReference>
<keyword evidence="3 8" id="KW-0863">Zinc-finger</keyword>
<dbReference type="InterPro" id="IPR036410">
    <property type="entry name" value="HSP_DnaJ_Cys-rich_dom_sf"/>
</dbReference>